<dbReference type="PANTHER" id="PTHR47521">
    <property type="entry name" value="SERPENTINE RECEPTOR, CLASS E (EPSILON)-RELATED"/>
    <property type="match status" value="1"/>
</dbReference>
<name>A0AAV5WB88_9BILA</name>
<sequence>NVGHQLLTMLAGITIFLGAFLYNFYSLRQLSLHKSTRQYSVARSFQIRENVRIFKLIINAFSKAGGVSTAGFAMFGFYLYGPPEWNFYRFVSAALFDLFMILFCLLFMFLAIQLDTIFQKEFNNIGVIVMTRK</sequence>
<keyword evidence="4" id="KW-1185">Reference proteome</keyword>
<protein>
    <recommendedName>
        <fullName evidence="5">G protein-coupled receptor</fullName>
    </recommendedName>
</protein>
<keyword evidence="2" id="KW-1133">Transmembrane helix</keyword>
<feature type="transmembrane region" description="Helical" evidence="2">
    <location>
        <begin position="56"/>
        <end position="81"/>
    </location>
</feature>
<dbReference type="EMBL" id="BTSY01000005">
    <property type="protein sequence ID" value="GMT28803.1"/>
    <property type="molecule type" value="Genomic_DNA"/>
</dbReference>
<organism evidence="3 4">
    <name type="scientific">Pristionchus fissidentatus</name>
    <dbReference type="NCBI Taxonomy" id="1538716"/>
    <lineage>
        <taxon>Eukaryota</taxon>
        <taxon>Metazoa</taxon>
        <taxon>Ecdysozoa</taxon>
        <taxon>Nematoda</taxon>
        <taxon>Chromadorea</taxon>
        <taxon>Rhabditida</taxon>
        <taxon>Rhabditina</taxon>
        <taxon>Diplogasteromorpha</taxon>
        <taxon>Diplogasteroidea</taxon>
        <taxon>Neodiplogasteridae</taxon>
        <taxon>Pristionchus</taxon>
    </lineage>
</organism>
<gene>
    <name evidence="3" type="ORF">PFISCL1PPCAC_20100</name>
</gene>
<dbReference type="GO" id="GO:0007606">
    <property type="term" value="P:sensory perception of chemical stimulus"/>
    <property type="evidence" value="ECO:0007669"/>
    <property type="project" value="InterPro"/>
</dbReference>
<dbReference type="Proteomes" id="UP001432322">
    <property type="component" value="Unassembled WGS sequence"/>
</dbReference>
<dbReference type="InterPro" id="IPR004151">
    <property type="entry name" value="7TM_GPCR_serpentine_rcpt_Sre"/>
</dbReference>
<reference evidence="3" key="1">
    <citation type="submission" date="2023-10" db="EMBL/GenBank/DDBJ databases">
        <title>Genome assembly of Pristionchus species.</title>
        <authorList>
            <person name="Yoshida K."/>
            <person name="Sommer R.J."/>
        </authorList>
    </citation>
    <scope>NUCLEOTIDE SEQUENCE</scope>
    <source>
        <strain evidence="3">RS5133</strain>
    </source>
</reference>
<dbReference type="Pfam" id="PF03125">
    <property type="entry name" value="Sre"/>
    <property type="match status" value="1"/>
</dbReference>
<keyword evidence="2" id="KW-0812">Transmembrane</keyword>
<keyword evidence="2" id="KW-0472">Membrane</keyword>
<comment type="caution">
    <text evidence="3">The sequence shown here is derived from an EMBL/GenBank/DDBJ whole genome shotgun (WGS) entry which is preliminary data.</text>
</comment>
<evidence type="ECO:0000256" key="2">
    <source>
        <dbReference type="SAM" id="Phobius"/>
    </source>
</evidence>
<dbReference type="GO" id="GO:0016020">
    <property type="term" value="C:membrane"/>
    <property type="evidence" value="ECO:0007669"/>
    <property type="project" value="InterPro"/>
</dbReference>
<dbReference type="AlphaFoldDB" id="A0AAV5WB88"/>
<evidence type="ECO:0000256" key="1">
    <source>
        <dbReference type="ARBA" id="ARBA00006803"/>
    </source>
</evidence>
<feature type="transmembrane region" description="Helical" evidence="2">
    <location>
        <begin position="6"/>
        <end position="25"/>
    </location>
</feature>
<comment type="similarity">
    <text evidence="1">Belongs to the nematode receptor-like protein sre family.</text>
</comment>
<feature type="non-terminal residue" evidence="3">
    <location>
        <position position="1"/>
    </location>
</feature>
<dbReference type="PANTHER" id="PTHR47521:SF7">
    <property type="entry name" value="SERPENTINE RECEPTOR CLASS EPSILON-6"/>
    <property type="match status" value="1"/>
</dbReference>
<feature type="transmembrane region" description="Helical" evidence="2">
    <location>
        <begin position="87"/>
        <end position="112"/>
    </location>
</feature>
<proteinExistence type="inferred from homology"/>
<evidence type="ECO:0008006" key="5">
    <source>
        <dbReference type="Google" id="ProtNLM"/>
    </source>
</evidence>
<evidence type="ECO:0000313" key="4">
    <source>
        <dbReference type="Proteomes" id="UP001432322"/>
    </source>
</evidence>
<dbReference type="InterPro" id="IPR052860">
    <property type="entry name" value="NRL-GPCR1"/>
</dbReference>
<evidence type="ECO:0000313" key="3">
    <source>
        <dbReference type="EMBL" id="GMT28803.1"/>
    </source>
</evidence>
<feature type="non-terminal residue" evidence="3">
    <location>
        <position position="133"/>
    </location>
</feature>
<accession>A0AAV5WB88</accession>